<dbReference type="AlphaFoldDB" id="A0A6I1GKB8"/>
<dbReference type="SUPFAM" id="SSF52266">
    <property type="entry name" value="SGNH hydrolase"/>
    <property type="match status" value="2"/>
</dbReference>
<dbReference type="InterPro" id="IPR013320">
    <property type="entry name" value="ConA-like_dom_sf"/>
</dbReference>
<dbReference type="RefSeq" id="WP_226836163.1">
    <property type="nucleotide sequence ID" value="NZ_JBHSKZ010000012.1"/>
</dbReference>
<dbReference type="GO" id="GO:0004622">
    <property type="term" value="F:phosphatidylcholine lysophospholipase activity"/>
    <property type="evidence" value="ECO:0007669"/>
    <property type="project" value="TreeGrafter"/>
</dbReference>
<keyword evidence="3" id="KW-0732">Signal</keyword>
<feature type="compositionally biased region" description="Gly residues" evidence="1">
    <location>
        <begin position="1102"/>
        <end position="1143"/>
    </location>
</feature>
<evidence type="ECO:0000256" key="1">
    <source>
        <dbReference type="SAM" id="MobiDB-lite"/>
    </source>
</evidence>
<dbReference type="PANTHER" id="PTHR30383">
    <property type="entry name" value="THIOESTERASE 1/PROTEASE 1/LYSOPHOSPHOLIPASE L1"/>
    <property type="match status" value="1"/>
</dbReference>
<evidence type="ECO:0000256" key="3">
    <source>
        <dbReference type="SAM" id="SignalP"/>
    </source>
</evidence>
<gene>
    <name evidence="5" type="ORF">F7D09_1660</name>
</gene>
<dbReference type="InterPro" id="IPR013830">
    <property type="entry name" value="SGNH_hydro"/>
</dbReference>
<keyword evidence="2" id="KW-0812">Transmembrane</keyword>
<dbReference type="Gene3D" id="2.60.120.200">
    <property type="match status" value="1"/>
</dbReference>
<dbReference type="Proteomes" id="UP000441772">
    <property type="component" value="Unassembled WGS sequence"/>
</dbReference>
<evidence type="ECO:0000313" key="5">
    <source>
        <dbReference type="EMBL" id="KAB7789817.1"/>
    </source>
</evidence>
<dbReference type="SUPFAM" id="SSF49899">
    <property type="entry name" value="Concanavalin A-like lectins/glucanases"/>
    <property type="match status" value="1"/>
</dbReference>
<proteinExistence type="predicted"/>
<keyword evidence="2" id="KW-0472">Membrane</keyword>
<feature type="domain" description="SGNH hydrolase-type esterase" evidence="4">
    <location>
        <begin position="215"/>
        <end position="393"/>
    </location>
</feature>
<dbReference type="Gene3D" id="3.40.50.1110">
    <property type="entry name" value="SGNH hydrolase"/>
    <property type="match status" value="2"/>
</dbReference>
<sequence>MTHAAKPTPLRRIGALAVALATLCVMPAGVANAVGPTPSAPAATADAQQEYLKLTIERTDKNGDTVEVGDTLTYIIGYENVSTQNIAVYPRTSNLDGVTTPQGNTKFPICRWSTLKPGEKAACSNTANPKLAYHVVTEADVANGFTPEASIDATTDSTGSKVLQSVKITGQKVNVAQPVALPADIAAWKARNEQLADYKTLSEKLSKTDGINWLFIGDSITQGVLYTRGYRIYSELFANQLETEKVRGVSRADDLVMNTGISSADASWPLKSGAFDKWVTEKHPNVVFITFGMNDGRSHQFPVDQYIANLTSIIDKVRELGAIPILQTQNYTTDATFNTNLDTYFDAERRLAIKKDVILVDFNKRWLELNNGNKQGNTYMGTGNNIHPGENGHIEWAKFTLGALNMLSDSDAIAKWNSADMALAGPSVAASADAVGLKGTAGLGDALPSGAATADVGKYLTGAQYIDAGEDVVKAVAGKQQSNVTIRFRAAGGGSEPQTLFSLGDSGSTTRATVRLSATGQLQFQNSDGTGDFYTVGAANLADGNWHTVSVNFADNSFTAYADGALLRTVSGNASIKLNVPAAITVNQATVGAVRGSDAAAGKQQLTGVVDYVTAWGRNLSEAEAKKITAETPVAEVAVAKNQAATDALKPLISNTGVRKNIVFAGGETIEGGYSDHIIAKNLVQLLDERVRWEYATSLGGNDTELQRAKFFVAAAQGGVTAKQLDEEYDARIGQYKPDILFVAPDLYDADGKLVETDAAAFATHVKSVADKATAAGSKVVLVTPVTVRGGEEAYAKAMRGVADEAGLPLLDAQAWIGQVVAANPAVRTGWFNAAGQLNYSGHLGYARFMMKSLDLYPANVSQSRVASLPYDTIGVNLAGASENGGEVPVARVDGGADDGSADGARAHIDTTRIDPAASLVIVKDYRVVEVAADGTRTTVANGLAPADVLKNGIDVPLAAGDTAAHTYEVIGSAVVPDGSQPVTVTYTATLPAVEPGPGPDPGPGAVTIDHITAVTTQTGVKVGDRFDRGKVIVTATLTDGKKRALAADEYALTAVDEQGKTVDLSQPFVKAGKVTVTASVANGDAAAFTARFAISVTARPGTGGGTGSGAGTGSGSGAGQGAGSGTGSEAGRKPGAGDGSGSGLSKTGADVAAVTAAAGLLMLAGVAAAVARGRRRSVRP</sequence>
<evidence type="ECO:0000256" key="2">
    <source>
        <dbReference type="SAM" id="Phobius"/>
    </source>
</evidence>
<dbReference type="Pfam" id="PF13385">
    <property type="entry name" value="Laminin_G_3"/>
    <property type="match status" value="1"/>
</dbReference>
<feature type="chain" id="PRO_5026070801" evidence="3">
    <location>
        <begin position="34"/>
        <end position="1181"/>
    </location>
</feature>
<keyword evidence="2" id="KW-1133">Transmembrane helix</keyword>
<protein>
    <submittedName>
        <fullName evidence="5">GDSL-like protein</fullName>
    </submittedName>
</protein>
<name>A0A6I1GKB8_9BIFI</name>
<comment type="caution">
    <text evidence="5">The sequence shown here is derived from an EMBL/GenBank/DDBJ whole genome shotgun (WGS) entry which is preliminary data.</text>
</comment>
<dbReference type="PANTHER" id="PTHR30383:SF5">
    <property type="entry name" value="SGNH HYDROLASE-TYPE ESTERASE DOMAIN-CONTAINING PROTEIN"/>
    <property type="match status" value="1"/>
</dbReference>
<evidence type="ECO:0000259" key="4">
    <source>
        <dbReference type="Pfam" id="PF13472"/>
    </source>
</evidence>
<dbReference type="EMBL" id="WBVT01000030">
    <property type="protein sequence ID" value="KAB7789817.1"/>
    <property type="molecule type" value="Genomic_DNA"/>
</dbReference>
<evidence type="ECO:0000313" key="6">
    <source>
        <dbReference type="Proteomes" id="UP000441772"/>
    </source>
</evidence>
<accession>A0A6I1GKB8</accession>
<feature type="transmembrane region" description="Helical" evidence="2">
    <location>
        <begin position="1152"/>
        <end position="1172"/>
    </location>
</feature>
<feature type="region of interest" description="Disordered" evidence="1">
    <location>
        <begin position="1100"/>
        <end position="1148"/>
    </location>
</feature>
<dbReference type="InterPro" id="IPR036514">
    <property type="entry name" value="SGNH_hydro_sf"/>
</dbReference>
<organism evidence="5 6">
    <name type="scientific">Bifidobacterium leontopitheci</name>
    <dbReference type="NCBI Taxonomy" id="2650774"/>
    <lineage>
        <taxon>Bacteria</taxon>
        <taxon>Bacillati</taxon>
        <taxon>Actinomycetota</taxon>
        <taxon>Actinomycetes</taxon>
        <taxon>Bifidobacteriales</taxon>
        <taxon>Bifidobacteriaceae</taxon>
        <taxon>Bifidobacterium</taxon>
    </lineage>
</organism>
<dbReference type="InterPro" id="IPR051532">
    <property type="entry name" value="Ester_Hydrolysis_Enzymes"/>
</dbReference>
<dbReference type="Pfam" id="PF13472">
    <property type="entry name" value="Lipase_GDSL_2"/>
    <property type="match status" value="1"/>
</dbReference>
<feature type="signal peptide" evidence="3">
    <location>
        <begin position="1"/>
        <end position="33"/>
    </location>
</feature>
<keyword evidence="6" id="KW-1185">Reference proteome</keyword>
<reference evidence="5 6" key="1">
    <citation type="submission" date="2019-09" db="EMBL/GenBank/DDBJ databases">
        <title>Characterization of the phylogenetic diversity of two novel species belonging to the genus Bifidobacterium: Bifidobacterium cebidarum sp. nov. and Bifidobacterium leontopitheci sp. nov.</title>
        <authorList>
            <person name="Lugli G.A."/>
            <person name="Duranti S."/>
            <person name="Milani C."/>
            <person name="Turroni F."/>
            <person name="Ventura M."/>
        </authorList>
    </citation>
    <scope>NUCLEOTIDE SEQUENCE [LARGE SCALE GENOMIC DNA]</scope>
    <source>
        <strain evidence="5 6">LMG 31471</strain>
    </source>
</reference>